<dbReference type="GO" id="GO:0009725">
    <property type="term" value="P:response to hormone"/>
    <property type="evidence" value="ECO:0007669"/>
    <property type="project" value="InterPro"/>
</dbReference>
<dbReference type="AlphaFoldDB" id="A0AAV9D7K8"/>
<dbReference type="CDD" id="cd10017">
    <property type="entry name" value="B3_DNA"/>
    <property type="match status" value="1"/>
</dbReference>
<name>A0AAV9D7K8_ACOCL</name>
<evidence type="ECO:0000256" key="5">
    <source>
        <dbReference type="ARBA" id="ARBA00023242"/>
    </source>
</evidence>
<dbReference type="InterPro" id="IPR015300">
    <property type="entry name" value="DNA-bd_pseudobarrel_sf"/>
</dbReference>
<evidence type="ECO:0000313" key="8">
    <source>
        <dbReference type="Proteomes" id="UP001180020"/>
    </source>
</evidence>
<dbReference type="PANTHER" id="PTHR31384:SF94">
    <property type="entry name" value="AUXIN RESPONSE FACTOR 17"/>
    <property type="match status" value="1"/>
</dbReference>
<dbReference type="PROSITE" id="PS50863">
    <property type="entry name" value="B3"/>
    <property type="match status" value="1"/>
</dbReference>
<evidence type="ECO:0000259" key="6">
    <source>
        <dbReference type="PROSITE" id="PS50863"/>
    </source>
</evidence>
<reference evidence="7" key="1">
    <citation type="journal article" date="2023" name="Nat. Commun.">
        <title>Diploid and tetraploid genomes of Acorus and the evolution of monocots.</title>
        <authorList>
            <person name="Ma L."/>
            <person name="Liu K.W."/>
            <person name="Li Z."/>
            <person name="Hsiao Y.Y."/>
            <person name="Qi Y."/>
            <person name="Fu T."/>
            <person name="Tang G.D."/>
            <person name="Zhang D."/>
            <person name="Sun W.H."/>
            <person name="Liu D.K."/>
            <person name="Li Y."/>
            <person name="Chen G.Z."/>
            <person name="Liu X.D."/>
            <person name="Liao X.Y."/>
            <person name="Jiang Y.T."/>
            <person name="Yu X."/>
            <person name="Hao Y."/>
            <person name="Huang J."/>
            <person name="Zhao X.W."/>
            <person name="Ke S."/>
            <person name="Chen Y.Y."/>
            <person name="Wu W.L."/>
            <person name="Hsu J.L."/>
            <person name="Lin Y.F."/>
            <person name="Huang M.D."/>
            <person name="Li C.Y."/>
            <person name="Huang L."/>
            <person name="Wang Z.W."/>
            <person name="Zhao X."/>
            <person name="Zhong W.Y."/>
            <person name="Peng D.H."/>
            <person name="Ahmad S."/>
            <person name="Lan S."/>
            <person name="Zhang J.S."/>
            <person name="Tsai W.C."/>
            <person name="Van de Peer Y."/>
            <person name="Liu Z.J."/>
        </authorList>
    </citation>
    <scope>NUCLEOTIDE SEQUENCE</scope>
    <source>
        <strain evidence="7">CP</strain>
    </source>
</reference>
<comment type="subcellular location">
    <subcellularLocation>
        <location evidence="1">Nucleus</location>
    </subcellularLocation>
</comment>
<dbReference type="SMART" id="SM01019">
    <property type="entry name" value="B3"/>
    <property type="match status" value="1"/>
</dbReference>
<dbReference type="GO" id="GO:0006355">
    <property type="term" value="P:regulation of DNA-templated transcription"/>
    <property type="evidence" value="ECO:0007669"/>
    <property type="project" value="InterPro"/>
</dbReference>
<comment type="caution">
    <text evidence="7">The sequence shown here is derived from an EMBL/GenBank/DDBJ whole genome shotgun (WGS) entry which is preliminary data.</text>
</comment>
<accession>A0AAV9D7K8</accession>
<dbReference type="SUPFAM" id="SSF101936">
    <property type="entry name" value="DNA-binding pseudobarrel domain"/>
    <property type="match status" value="1"/>
</dbReference>
<evidence type="ECO:0000256" key="1">
    <source>
        <dbReference type="ARBA" id="ARBA00004123"/>
    </source>
</evidence>
<protein>
    <submittedName>
        <fullName evidence="7">Auxin response factor 8</fullName>
    </submittedName>
</protein>
<dbReference type="GO" id="GO:0003677">
    <property type="term" value="F:DNA binding"/>
    <property type="evidence" value="ECO:0007669"/>
    <property type="project" value="UniProtKB-KW"/>
</dbReference>
<organism evidence="7 8">
    <name type="scientific">Acorus calamus</name>
    <name type="common">Sweet flag</name>
    <dbReference type="NCBI Taxonomy" id="4465"/>
    <lineage>
        <taxon>Eukaryota</taxon>
        <taxon>Viridiplantae</taxon>
        <taxon>Streptophyta</taxon>
        <taxon>Embryophyta</taxon>
        <taxon>Tracheophyta</taxon>
        <taxon>Spermatophyta</taxon>
        <taxon>Magnoliopsida</taxon>
        <taxon>Liliopsida</taxon>
        <taxon>Acoraceae</taxon>
        <taxon>Acorus</taxon>
    </lineage>
</organism>
<keyword evidence="8" id="KW-1185">Reference proteome</keyword>
<dbReference type="Proteomes" id="UP001180020">
    <property type="component" value="Unassembled WGS sequence"/>
</dbReference>
<evidence type="ECO:0000256" key="2">
    <source>
        <dbReference type="ARBA" id="ARBA00023015"/>
    </source>
</evidence>
<dbReference type="GO" id="GO:0005634">
    <property type="term" value="C:nucleus"/>
    <property type="evidence" value="ECO:0007669"/>
    <property type="project" value="UniProtKB-SubCell"/>
</dbReference>
<keyword evidence="3" id="KW-0238">DNA-binding</keyword>
<keyword evidence="5" id="KW-0539">Nucleus</keyword>
<dbReference type="Pfam" id="PF02362">
    <property type="entry name" value="B3"/>
    <property type="match status" value="1"/>
</dbReference>
<feature type="domain" description="TF-B3" evidence="6">
    <location>
        <begin position="75"/>
        <end position="180"/>
    </location>
</feature>
<dbReference type="InterPro" id="IPR044835">
    <property type="entry name" value="ARF_plant"/>
</dbReference>
<reference evidence="7" key="2">
    <citation type="submission" date="2023-06" db="EMBL/GenBank/DDBJ databases">
        <authorList>
            <person name="Ma L."/>
            <person name="Liu K.-W."/>
            <person name="Li Z."/>
            <person name="Hsiao Y.-Y."/>
            <person name="Qi Y."/>
            <person name="Fu T."/>
            <person name="Tang G."/>
            <person name="Zhang D."/>
            <person name="Sun W.-H."/>
            <person name="Liu D.-K."/>
            <person name="Li Y."/>
            <person name="Chen G.-Z."/>
            <person name="Liu X.-D."/>
            <person name="Liao X.-Y."/>
            <person name="Jiang Y.-T."/>
            <person name="Yu X."/>
            <person name="Hao Y."/>
            <person name="Huang J."/>
            <person name="Zhao X.-W."/>
            <person name="Ke S."/>
            <person name="Chen Y.-Y."/>
            <person name="Wu W.-L."/>
            <person name="Hsu J.-L."/>
            <person name="Lin Y.-F."/>
            <person name="Huang M.-D."/>
            <person name="Li C.-Y."/>
            <person name="Huang L."/>
            <person name="Wang Z.-W."/>
            <person name="Zhao X."/>
            <person name="Zhong W.-Y."/>
            <person name="Peng D.-H."/>
            <person name="Ahmad S."/>
            <person name="Lan S."/>
            <person name="Zhang J.-S."/>
            <person name="Tsai W.-C."/>
            <person name="Van De Peer Y."/>
            <person name="Liu Z.-J."/>
        </authorList>
    </citation>
    <scope>NUCLEOTIDE SEQUENCE</scope>
    <source>
        <strain evidence="7">CP</strain>
        <tissue evidence="7">Leaves</tissue>
    </source>
</reference>
<evidence type="ECO:0000313" key="7">
    <source>
        <dbReference type="EMBL" id="KAK1296749.1"/>
    </source>
</evidence>
<sequence length="220" mass="24392">MSSTCDRIPRIGDTVLYFPDGHAELSTSPIDLDSEIPTVGCLIPCKVASIRSLESSHQLLLCPTNGNQLGSVRSFVKTLTSSDAKKGGMFTVPKSGAESVFPPLEHYSAGRSNQTIAVHDVHGERWEFTHVYRGNPQRHLLRTGWSKFVESRRLVAGDSIVFIRSPGRDRGVFVGIRRGQMDPVNCEMGRIPAETVVRTIRMALAREPFEVEWCPKAEDL</sequence>
<dbReference type="Gene3D" id="2.40.330.10">
    <property type="entry name" value="DNA-binding pseudobarrel domain"/>
    <property type="match status" value="1"/>
</dbReference>
<proteinExistence type="predicted"/>
<dbReference type="PANTHER" id="PTHR31384">
    <property type="entry name" value="AUXIN RESPONSE FACTOR 4-RELATED"/>
    <property type="match status" value="1"/>
</dbReference>
<evidence type="ECO:0000256" key="4">
    <source>
        <dbReference type="ARBA" id="ARBA00023163"/>
    </source>
</evidence>
<gene>
    <name evidence="7" type="primary">ARF8</name>
    <name evidence="7" type="ORF">QJS10_CPB15g01829</name>
</gene>
<evidence type="ECO:0000256" key="3">
    <source>
        <dbReference type="ARBA" id="ARBA00023125"/>
    </source>
</evidence>
<keyword evidence="2" id="KW-0805">Transcription regulation</keyword>
<keyword evidence="4" id="KW-0804">Transcription</keyword>
<dbReference type="EMBL" id="JAUJYO010000015">
    <property type="protein sequence ID" value="KAK1296749.1"/>
    <property type="molecule type" value="Genomic_DNA"/>
</dbReference>
<dbReference type="InterPro" id="IPR003340">
    <property type="entry name" value="B3_DNA-bd"/>
</dbReference>